<keyword evidence="10" id="KW-1185">Reference proteome</keyword>
<comment type="subcellular location">
    <subcellularLocation>
        <location evidence="2">Cytoplasm</location>
    </subcellularLocation>
    <subcellularLocation>
        <location evidence="1">Nucleus</location>
    </subcellularLocation>
</comment>
<dbReference type="SUPFAM" id="SSF55666">
    <property type="entry name" value="Ribonuclease PH domain 2-like"/>
    <property type="match status" value="1"/>
</dbReference>
<dbReference type="InterPro" id="IPR050590">
    <property type="entry name" value="Exosome_comp_Rrp42_subfam"/>
</dbReference>
<reference evidence="10" key="2">
    <citation type="submission" date="2009-11" db="EMBL/GenBank/DDBJ databases">
        <title>The Genome Sequence of Allomyces macrogynus strain ATCC 38327.</title>
        <authorList>
            <consortium name="The Broad Institute Genome Sequencing Platform"/>
            <person name="Russ C."/>
            <person name="Cuomo C."/>
            <person name="Shea T."/>
            <person name="Young S.K."/>
            <person name="Zeng Q."/>
            <person name="Koehrsen M."/>
            <person name="Haas B."/>
            <person name="Borodovsky M."/>
            <person name="Guigo R."/>
            <person name="Alvarado L."/>
            <person name="Berlin A."/>
            <person name="Borenstein D."/>
            <person name="Chen Z."/>
            <person name="Engels R."/>
            <person name="Freedman E."/>
            <person name="Gellesch M."/>
            <person name="Goldberg J."/>
            <person name="Griggs A."/>
            <person name="Gujja S."/>
            <person name="Heiman D."/>
            <person name="Hepburn T."/>
            <person name="Howarth C."/>
            <person name="Jen D."/>
            <person name="Larson L."/>
            <person name="Lewis B."/>
            <person name="Mehta T."/>
            <person name="Park D."/>
            <person name="Pearson M."/>
            <person name="Roberts A."/>
            <person name="Saif S."/>
            <person name="Shenoy N."/>
            <person name="Sisk P."/>
            <person name="Stolte C."/>
            <person name="Sykes S."/>
            <person name="Walk T."/>
            <person name="White J."/>
            <person name="Yandava C."/>
            <person name="Burger G."/>
            <person name="Gray M.W."/>
            <person name="Holland P.W.H."/>
            <person name="King N."/>
            <person name="Lang F.B.F."/>
            <person name="Roger A.J."/>
            <person name="Ruiz-Trillo I."/>
            <person name="Lander E."/>
            <person name="Nusbaum C."/>
        </authorList>
    </citation>
    <scope>NUCLEOTIDE SEQUENCE [LARGE SCALE GENOMIC DNA]</scope>
    <source>
        <strain evidence="10">ATCC 38327</strain>
    </source>
</reference>
<dbReference type="Proteomes" id="UP000054350">
    <property type="component" value="Unassembled WGS sequence"/>
</dbReference>
<organism evidence="9 10">
    <name type="scientific">Allomyces macrogynus (strain ATCC 38327)</name>
    <name type="common">Allomyces javanicus var. macrogynus</name>
    <dbReference type="NCBI Taxonomy" id="578462"/>
    <lineage>
        <taxon>Eukaryota</taxon>
        <taxon>Fungi</taxon>
        <taxon>Fungi incertae sedis</taxon>
        <taxon>Blastocladiomycota</taxon>
        <taxon>Blastocladiomycetes</taxon>
        <taxon>Blastocladiales</taxon>
        <taxon>Blastocladiaceae</taxon>
        <taxon>Allomyces</taxon>
    </lineage>
</organism>
<name>A0A0L0S7G2_ALLM3</name>
<dbReference type="STRING" id="578462.A0A0L0S7G2"/>
<dbReference type="Gene3D" id="3.30.230.70">
    <property type="entry name" value="GHMP Kinase, N-terminal domain"/>
    <property type="match status" value="1"/>
</dbReference>
<dbReference type="Pfam" id="PF01138">
    <property type="entry name" value="RNase_PH"/>
    <property type="match status" value="1"/>
</dbReference>
<dbReference type="PANTHER" id="PTHR11097:SF14">
    <property type="entry name" value="EXOSOME COMPLEX COMPONENT RRP45"/>
    <property type="match status" value="1"/>
</dbReference>
<gene>
    <name evidence="9" type="ORF">AMAG_05093</name>
</gene>
<feature type="domain" description="Exoribonuclease phosphorolytic" evidence="7">
    <location>
        <begin position="35"/>
        <end position="169"/>
    </location>
</feature>
<evidence type="ECO:0000256" key="3">
    <source>
        <dbReference type="ARBA" id="ARBA00006678"/>
    </source>
</evidence>
<dbReference type="OMA" id="GPQFENG"/>
<keyword evidence="4" id="KW-0963">Cytoplasm</keyword>
<evidence type="ECO:0000256" key="2">
    <source>
        <dbReference type="ARBA" id="ARBA00004496"/>
    </source>
</evidence>
<keyword evidence="5" id="KW-0694">RNA-binding</keyword>
<dbReference type="GO" id="GO:0000176">
    <property type="term" value="C:nuclear exosome (RNase complex)"/>
    <property type="evidence" value="ECO:0007669"/>
    <property type="project" value="TreeGrafter"/>
</dbReference>
<evidence type="ECO:0008006" key="11">
    <source>
        <dbReference type="Google" id="ProtNLM"/>
    </source>
</evidence>
<dbReference type="CDD" id="cd11368">
    <property type="entry name" value="RNase_PH_RRP45"/>
    <property type="match status" value="1"/>
</dbReference>
<accession>A0A0L0S7G2</accession>
<dbReference type="AlphaFoldDB" id="A0A0L0S7G2"/>
<feature type="domain" description="Exoribonuclease phosphorolytic" evidence="8">
    <location>
        <begin position="196"/>
        <end position="262"/>
    </location>
</feature>
<evidence type="ECO:0000256" key="6">
    <source>
        <dbReference type="ARBA" id="ARBA00023242"/>
    </source>
</evidence>
<dbReference type="InterPro" id="IPR036345">
    <property type="entry name" value="ExoRNase_PH_dom2_sf"/>
</dbReference>
<dbReference type="PANTHER" id="PTHR11097">
    <property type="entry name" value="EXOSOME COMPLEX EXONUCLEASE RIBOSOMAL RNA PROCESSING PROTEIN"/>
    <property type="match status" value="1"/>
</dbReference>
<evidence type="ECO:0000313" key="9">
    <source>
        <dbReference type="EMBL" id="KNE58284.1"/>
    </source>
</evidence>
<proteinExistence type="inferred from homology"/>
<dbReference type="InterPro" id="IPR033100">
    <property type="entry name" value="Rrp45"/>
</dbReference>
<dbReference type="EMBL" id="GG745332">
    <property type="protein sequence ID" value="KNE58284.1"/>
    <property type="molecule type" value="Genomic_DNA"/>
</dbReference>
<sequence length="307" mass="33006">MVKDLLVSTSERDLVVAALQQHPPVRVDRRATTALRPVQITYGPDFGYAQVSLGKTRCAATVSATVTAPRADHPSDGILLFNTEIAPMAQPGLGSADTSRVNEDEVFVSRMLDKALRLSRAIDTEGLCILAGQQVWTVRVDVRVLDNDGNVMDCASLAAVAALLHFRRPDVSVTGEDVTIHPADEKSPVPLTVYHAPLCTSFAFFDQGRVTLLDPTRLEEALQDGHLTVATNVHRELCAMAHAGGAPLAPDQVLQCAQLAASKVHDLTRAIHTALKADYDARGISLHASNIFDKIQEDGGDVVMMGM</sequence>
<evidence type="ECO:0000256" key="5">
    <source>
        <dbReference type="ARBA" id="ARBA00022884"/>
    </source>
</evidence>
<dbReference type="GO" id="GO:0071035">
    <property type="term" value="P:nuclear polyadenylation-dependent rRNA catabolic process"/>
    <property type="evidence" value="ECO:0007669"/>
    <property type="project" value="TreeGrafter"/>
</dbReference>
<evidence type="ECO:0000259" key="8">
    <source>
        <dbReference type="Pfam" id="PF03725"/>
    </source>
</evidence>
<dbReference type="InterPro" id="IPR020568">
    <property type="entry name" value="Ribosomal_Su5_D2-typ_SF"/>
</dbReference>
<dbReference type="GO" id="GO:0034475">
    <property type="term" value="P:U4 snRNA 3'-end processing"/>
    <property type="evidence" value="ECO:0007669"/>
    <property type="project" value="TreeGrafter"/>
</dbReference>
<dbReference type="GO" id="GO:0000177">
    <property type="term" value="C:cytoplasmic exosome (RNase complex)"/>
    <property type="evidence" value="ECO:0007669"/>
    <property type="project" value="TreeGrafter"/>
</dbReference>
<evidence type="ECO:0000256" key="1">
    <source>
        <dbReference type="ARBA" id="ARBA00004123"/>
    </source>
</evidence>
<dbReference type="SUPFAM" id="SSF54211">
    <property type="entry name" value="Ribosomal protein S5 domain 2-like"/>
    <property type="match status" value="1"/>
</dbReference>
<evidence type="ECO:0000313" key="10">
    <source>
        <dbReference type="Proteomes" id="UP000054350"/>
    </source>
</evidence>
<dbReference type="GO" id="GO:0071038">
    <property type="term" value="P:TRAMP-dependent tRNA surveillance pathway"/>
    <property type="evidence" value="ECO:0007669"/>
    <property type="project" value="TreeGrafter"/>
</dbReference>
<dbReference type="GO" id="GO:0071028">
    <property type="term" value="P:nuclear mRNA surveillance"/>
    <property type="evidence" value="ECO:0007669"/>
    <property type="project" value="TreeGrafter"/>
</dbReference>
<dbReference type="GO" id="GO:0000467">
    <property type="term" value="P:exonucleolytic trimming to generate mature 3'-end of 5.8S rRNA from tricistronic rRNA transcript (SSU-rRNA, 5.8S rRNA, LSU-rRNA)"/>
    <property type="evidence" value="ECO:0007669"/>
    <property type="project" value="TreeGrafter"/>
</dbReference>
<dbReference type="Pfam" id="PF03725">
    <property type="entry name" value="RNase_PH_C"/>
    <property type="match status" value="1"/>
</dbReference>
<comment type="similarity">
    <text evidence="3">Belongs to the RNase PH family.</text>
</comment>
<dbReference type="InterPro" id="IPR027408">
    <property type="entry name" value="PNPase/RNase_PH_dom_sf"/>
</dbReference>
<dbReference type="eggNOG" id="KOG1614">
    <property type="taxonomic scope" value="Eukaryota"/>
</dbReference>
<evidence type="ECO:0000256" key="4">
    <source>
        <dbReference type="ARBA" id="ARBA00022490"/>
    </source>
</evidence>
<reference evidence="9 10" key="1">
    <citation type="submission" date="2009-11" db="EMBL/GenBank/DDBJ databases">
        <title>Annotation of Allomyces macrogynus ATCC 38327.</title>
        <authorList>
            <consortium name="The Broad Institute Genome Sequencing Platform"/>
            <person name="Russ C."/>
            <person name="Cuomo C."/>
            <person name="Burger G."/>
            <person name="Gray M.W."/>
            <person name="Holland P.W.H."/>
            <person name="King N."/>
            <person name="Lang F.B.F."/>
            <person name="Roger A.J."/>
            <person name="Ruiz-Trillo I."/>
            <person name="Young S.K."/>
            <person name="Zeng Q."/>
            <person name="Gargeya S."/>
            <person name="Fitzgerald M."/>
            <person name="Haas B."/>
            <person name="Abouelleil A."/>
            <person name="Alvarado L."/>
            <person name="Arachchi H.M."/>
            <person name="Berlin A."/>
            <person name="Chapman S.B."/>
            <person name="Gearin G."/>
            <person name="Goldberg J."/>
            <person name="Griggs A."/>
            <person name="Gujja S."/>
            <person name="Hansen M."/>
            <person name="Heiman D."/>
            <person name="Howarth C."/>
            <person name="Larimer J."/>
            <person name="Lui A."/>
            <person name="MacDonald P.J.P."/>
            <person name="McCowen C."/>
            <person name="Montmayeur A."/>
            <person name="Murphy C."/>
            <person name="Neiman D."/>
            <person name="Pearson M."/>
            <person name="Priest M."/>
            <person name="Roberts A."/>
            <person name="Saif S."/>
            <person name="Shea T."/>
            <person name="Sisk P."/>
            <person name="Stolte C."/>
            <person name="Sykes S."/>
            <person name="Wortman J."/>
            <person name="Nusbaum C."/>
            <person name="Birren B."/>
        </authorList>
    </citation>
    <scope>NUCLEOTIDE SEQUENCE [LARGE SCALE GENOMIC DNA]</scope>
    <source>
        <strain evidence="9 10">ATCC 38327</strain>
    </source>
</reference>
<dbReference type="OrthoDB" id="10264038at2759"/>
<protein>
    <recommendedName>
        <fullName evidence="11">Exosome complex component RRP45</fullName>
    </recommendedName>
</protein>
<dbReference type="GO" id="GO:0034473">
    <property type="term" value="P:U1 snRNA 3'-end processing"/>
    <property type="evidence" value="ECO:0007669"/>
    <property type="project" value="TreeGrafter"/>
</dbReference>
<dbReference type="VEuPathDB" id="FungiDB:AMAG_05093"/>
<dbReference type="GO" id="GO:0035925">
    <property type="term" value="F:mRNA 3'-UTR AU-rich region binding"/>
    <property type="evidence" value="ECO:0007669"/>
    <property type="project" value="TreeGrafter"/>
</dbReference>
<dbReference type="InterPro" id="IPR015847">
    <property type="entry name" value="ExoRNase_PH_dom2"/>
</dbReference>
<evidence type="ECO:0000259" key="7">
    <source>
        <dbReference type="Pfam" id="PF01138"/>
    </source>
</evidence>
<keyword evidence="6" id="KW-0539">Nucleus</keyword>
<dbReference type="InterPro" id="IPR001247">
    <property type="entry name" value="ExoRNase_PH_dom1"/>
</dbReference>
<dbReference type="GO" id="GO:0034476">
    <property type="term" value="P:U5 snRNA 3'-end processing"/>
    <property type="evidence" value="ECO:0007669"/>
    <property type="project" value="TreeGrafter"/>
</dbReference>
<dbReference type="GO" id="GO:0016075">
    <property type="term" value="P:rRNA catabolic process"/>
    <property type="evidence" value="ECO:0007669"/>
    <property type="project" value="TreeGrafter"/>
</dbReference>